<dbReference type="InterPro" id="IPR001667">
    <property type="entry name" value="DDH_dom"/>
</dbReference>
<dbReference type="InterPro" id="IPR038763">
    <property type="entry name" value="DHH_sf"/>
</dbReference>
<dbReference type="SUPFAM" id="SSF64182">
    <property type="entry name" value="DHH phosphoesterases"/>
    <property type="match status" value="1"/>
</dbReference>
<dbReference type="Pfam" id="PF01743">
    <property type="entry name" value="PolyA_pol"/>
    <property type="match status" value="1"/>
</dbReference>
<proteinExistence type="inferred from homology"/>
<sequence>MKVILTHSNADFDALASLIAASTLHPDYQIALPTRLTSEVAHFLEIYKDMFTSISTNDLVPNDVSHIILVDTHEMPHIEQYDHASFIIYDHHEPFTHDFATCYCEPVGATTTLLVEKIIEQHIEINPLLATVFALGIYSDTDSFRITSTTSRDMRIAAHLLEKGANLEVVSQFKEVALTEDQQDLTMKMMDNGNIYSIKGMDVFISQHNQSHYTGHLAHITKKMLQLTGADACINIVTMGSKTFVTCRSVSELIDFRPLLTPFNGGGHAQAAAATLKNEDAQKFYSHLMRNLQDTIVTGLLAKDIMSCPVNVVSPKASIETASKMLLRYGHSGFPVVEEERVVGVISRRDIDKAIHHDLGHAPVKGFMQRSPITIDKIKTLAEIKELMITNHIGRLPVIEDEKLIGIISRSDVIAAMHKLEPKKSLQPSVIKRQVAKTMQKKLSPLYFSILQSIGHVADTNKIDTFLIGGIVRDLFLDVQNEDIDIVVEGDGIAFAHSLKETYGGRVRFHEAFRTATWEHPEGVAIDITSARVEYYDFPAALPKVTLSSLREDMYRRDFTINTLAVSLNKNVFGELIDHFQGLADIRKKTLRVLYNLSFVEDPTRLLRAARFSARFSFTLDAQSAQLAQESKEMLKEVSGDRLHDELLKLVSELNIVKSADSLKFLHIDQELIGKLPDQSTLKQRERAFRRYVKILSLENELLDFGKILLLCSNSKLDHLLRFTMKRTEKKLLTNVKEWIDFMQSKRETLEIHEKGHKTQDLTLILASIMLNPNGSKLSSYTYLRKHTITFTGADLIAKGMNPGPSFKVILSYLKAYAIDHPTLSREELLVRATSPDLIKKNEQK</sequence>
<dbReference type="InterPro" id="IPR043519">
    <property type="entry name" value="NT_sf"/>
</dbReference>
<keyword evidence="6" id="KW-0548">Nucleotidyltransferase</keyword>
<keyword evidence="4 12" id="KW-0808">Transferase</keyword>
<dbReference type="KEGG" id="psua:FLK61_29245"/>
<dbReference type="GO" id="GO:0000166">
    <property type="term" value="F:nucleotide binding"/>
    <property type="evidence" value="ECO:0007669"/>
    <property type="project" value="UniProtKB-KW"/>
</dbReference>
<evidence type="ECO:0000256" key="9">
    <source>
        <dbReference type="ARBA" id="ARBA00022842"/>
    </source>
</evidence>
<feature type="domain" description="CBS" evidence="13">
    <location>
        <begin position="368"/>
        <end position="425"/>
    </location>
</feature>
<dbReference type="PANTHER" id="PTHR47788:SF1">
    <property type="entry name" value="A-ADDING TRNA NUCLEOTIDYLTRANSFERASE"/>
    <property type="match status" value="1"/>
</dbReference>
<reference evidence="15" key="1">
    <citation type="submission" date="2019-07" db="EMBL/GenBank/DDBJ databases">
        <title>Bacillus alkalisoli sp. nov. isolated from saline soil.</title>
        <authorList>
            <person name="Sun J.-Q."/>
            <person name="Xu L."/>
        </authorList>
    </citation>
    <scope>NUCLEOTIDE SEQUENCE [LARGE SCALE GENOMIC DNA]</scope>
    <source>
        <strain evidence="15">M4U3P1</strain>
    </source>
</reference>
<evidence type="ECO:0000256" key="12">
    <source>
        <dbReference type="RuleBase" id="RU003953"/>
    </source>
</evidence>
<dbReference type="SUPFAM" id="SSF81301">
    <property type="entry name" value="Nucleotidyltransferase"/>
    <property type="match status" value="1"/>
</dbReference>
<protein>
    <submittedName>
        <fullName evidence="14">CBS domain-containing protein</fullName>
    </submittedName>
</protein>
<dbReference type="InterPro" id="IPR017964">
    <property type="entry name" value="DNA-dir_DNA_pol_B_CS"/>
</dbReference>
<comment type="similarity">
    <text evidence="2 12">Belongs to the tRNA nucleotidyltransferase/poly(A) polymerase family.</text>
</comment>
<evidence type="ECO:0000256" key="6">
    <source>
        <dbReference type="ARBA" id="ARBA00022695"/>
    </source>
</evidence>
<dbReference type="GO" id="GO:0000049">
    <property type="term" value="F:tRNA binding"/>
    <property type="evidence" value="ECO:0007669"/>
    <property type="project" value="UniProtKB-KW"/>
</dbReference>
<evidence type="ECO:0000256" key="8">
    <source>
        <dbReference type="ARBA" id="ARBA00022741"/>
    </source>
</evidence>
<evidence type="ECO:0000256" key="4">
    <source>
        <dbReference type="ARBA" id="ARBA00022679"/>
    </source>
</evidence>
<dbReference type="RefSeq" id="WP_176008854.1">
    <property type="nucleotide sequence ID" value="NZ_CP041372.2"/>
</dbReference>
<dbReference type="Gene3D" id="3.10.310.30">
    <property type="match status" value="1"/>
</dbReference>
<keyword evidence="7" id="KW-0479">Metal-binding</keyword>
<comment type="cofactor">
    <cofactor evidence="1">
        <name>Mg(2+)</name>
        <dbReference type="ChEBI" id="CHEBI:18420"/>
    </cofactor>
</comment>
<keyword evidence="5" id="KW-0819">tRNA processing</keyword>
<evidence type="ECO:0000256" key="5">
    <source>
        <dbReference type="ARBA" id="ARBA00022694"/>
    </source>
</evidence>
<evidence type="ECO:0000256" key="3">
    <source>
        <dbReference type="ARBA" id="ARBA00022555"/>
    </source>
</evidence>
<dbReference type="Gene3D" id="3.10.580.10">
    <property type="entry name" value="CBS-domain"/>
    <property type="match status" value="1"/>
</dbReference>
<dbReference type="SUPFAM" id="SSF54631">
    <property type="entry name" value="CBS-domain pair"/>
    <property type="match status" value="1"/>
</dbReference>
<keyword evidence="9" id="KW-0460">Magnesium</keyword>
<organism evidence="14 15">
    <name type="scientific">Paenalkalicoccus suaedae</name>
    <dbReference type="NCBI Taxonomy" id="2592382"/>
    <lineage>
        <taxon>Bacteria</taxon>
        <taxon>Bacillati</taxon>
        <taxon>Bacillota</taxon>
        <taxon>Bacilli</taxon>
        <taxon>Bacillales</taxon>
        <taxon>Bacillaceae</taxon>
        <taxon>Paenalkalicoccus</taxon>
    </lineage>
</organism>
<dbReference type="SUPFAM" id="SSF81891">
    <property type="entry name" value="Poly A polymerase C-terminal region-like"/>
    <property type="match status" value="1"/>
</dbReference>
<keyword evidence="11" id="KW-0129">CBS domain</keyword>
<evidence type="ECO:0000256" key="11">
    <source>
        <dbReference type="PROSITE-ProRule" id="PRU00703"/>
    </source>
</evidence>
<dbReference type="Pfam" id="PF00571">
    <property type="entry name" value="CBS"/>
    <property type="match status" value="2"/>
</dbReference>
<dbReference type="CDD" id="cd05398">
    <property type="entry name" value="NT_ClassII-CCAase"/>
    <property type="match status" value="1"/>
</dbReference>
<evidence type="ECO:0000259" key="13">
    <source>
        <dbReference type="PROSITE" id="PS51371"/>
    </source>
</evidence>
<keyword evidence="10 12" id="KW-0694">RNA-binding</keyword>
<accession>A0A859FD21</accession>
<gene>
    <name evidence="14" type="ORF">FLK61_29245</name>
</gene>
<dbReference type="GO" id="GO:0008033">
    <property type="term" value="P:tRNA processing"/>
    <property type="evidence" value="ECO:0007669"/>
    <property type="project" value="UniProtKB-KW"/>
</dbReference>
<evidence type="ECO:0000256" key="1">
    <source>
        <dbReference type="ARBA" id="ARBA00001946"/>
    </source>
</evidence>
<dbReference type="Proteomes" id="UP000318138">
    <property type="component" value="Chromosome"/>
</dbReference>
<name>A0A859FD21_9BACI</name>
<evidence type="ECO:0000256" key="2">
    <source>
        <dbReference type="ARBA" id="ARBA00007265"/>
    </source>
</evidence>
<dbReference type="InterPro" id="IPR052390">
    <property type="entry name" value="tRNA_nt/polyA_polymerase"/>
</dbReference>
<dbReference type="Gene3D" id="3.90.1640.10">
    <property type="entry name" value="inorganic pyrophosphatase (n-terminal core)"/>
    <property type="match status" value="1"/>
</dbReference>
<dbReference type="PANTHER" id="PTHR47788">
    <property type="entry name" value="POLYA POLYMERASE"/>
    <property type="match status" value="1"/>
</dbReference>
<dbReference type="PROSITE" id="PS00116">
    <property type="entry name" value="DNA_POLYMERASE_B"/>
    <property type="match status" value="1"/>
</dbReference>
<dbReference type="InterPro" id="IPR000644">
    <property type="entry name" value="CBS_dom"/>
</dbReference>
<feature type="domain" description="CBS" evidence="13">
    <location>
        <begin position="306"/>
        <end position="364"/>
    </location>
</feature>
<evidence type="ECO:0000313" key="15">
    <source>
        <dbReference type="Proteomes" id="UP000318138"/>
    </source>
</evidence>
<dbReference type="InterPro" id="IPR002646">
    <property type="entry name" value="PolA_pol_head_dom"/>
</dbReference>
<evidence type="ECO:0000256" key="10">
    <source>
        <dbReference type="ARBA" id="ARBA00022884"/>
    </source>
</evidence>
<dbReference type="Gene3D" id="1.10.3090.10">
    <property type="entry name" value="cca-adding enzyme, domain 2"/>
    <property type="match status" value="1"/>
</dbReference>
<keyword evidence="3" id="KW-0820">tRNA-binding</keyword>
<evidence type="ECO:0000313" key="14">
    <source>
        <dbReference type="EMBL" id="QKS70820.1"/>
    </source>
</evidence>
<dbReference type="InterPro" id="IPR046342">
    <property type="entry name" value="CBS_dom_sf"/>
</dbReference>
<dbReference type="GO" id="GO:0046872">
    <property type="term" value="F:metal ion binding"/>
    <property type="evidence" value="ECO:0007669"/>
    <property type="project" value="UniProtKB-KW"/>
</dbReference>
<dbReference type="AlphaFoldDB" id="A0A859FD21"/>
<evidence type="ECO:0000256" key="7">
    <source>
        <dbReference type="ARBA" id="ARBA00022723"/>
    </source>
</evidence>
<keyword evidence="15" id="KW-1185">Reference proteome</keyword>
<dbReference type="PROSITE" id="PS51371">
    <property type="entry name" value="CBS"/>
    <property type="match status" value="2"/>
</dbReference>
<dbReference type="Pfam" id="PF01368">
    <property type="entry name" value="DHH"/>
    <property type="match status" value="1"/>
</dbReference>
<keyword evidence="8" id="KW-0547">Nucleotide-binding</keyword>
<dbReference type="GO" id="GO:0016779">
    <property type="term" value="F:nucleotidyltransferase activity"/>
    <property type="evidence" value="ECO:0007669"/>
    <property type="project" value="UniProtKB-KW"/>
</dbReference>
<dbReference type="SMART" id="SM00116">
    <property type="entry name" value="CBS"/>
    <property type="match status" value="2"/>
</dbReference>
<dbReference type="CDD" id="cd04595">
    <property type="entry name" value="CBS_pair_DHH_polyA_Pol_assoc"/>
    <property type="match status" value="1"/>
</dbReference>
<dbReference type="EMBL" id="CP041372">
    <property type="protein sequence ID" value="QKS70820.1"/>
    <property type="molecule type" value="Genomic_DNA"/>
</dbReference>
<dbReference type="Gene3D" id="3.30.460.10">
    <property type="entry name" value="Beta Polymerase, domain 2"/>
    <property type="match status" value="1"/>
</dbReference>